<dbReference type="InterPro" id="IPR036388">
    <property type="entry name" value="WH-like_DNA-bd_sf"/>
</dbReference>
<evidence type="ECO:0000256" key="4">
    <source>
        <dbReference type="ARBA" id="ARBA00023163"/>
    </source>
</evidence>
<dbReference type="GO" id="GO:0003677">
    <property type="term" value="F:DNA binding"/>
    <property type="evidence" value="ECO:0007669"/>
    <property type="project" value="UniProtKB-UniRule"/>
</dbReference>
<dbReference type="Pfam" id="PF13424">
    <property type="entry name" value="TPR_12"/>
    <property type="match status" value="2"/>
</dbReference>
<dbReference type="InterPro" id="IPR019734">
    <property type="entry name" value="TPR_rpt"/>
</dbReference>
<dbReference type="EMBL" id="BLPG01000001">
    <property type="protein sequence ID" value="GFJ93681.1"/>
    <property type="molecule type" value="Genomic_DNA"/>
</dbReference>
<dbReference type="InterPro" id="IPR002182">
    <property type="entry name" value="NB-ARC"/>
</dbReference>
<dbReference type="SUPFAM" id="SSF52540">
    <property type="entry name" value="P-loop containing nucleoside triphosphate hydrolases"/>
    <property type="match status" value="1"/>
</dbReference>
<dbReference type="Gene3D" id="1.25.40.10">
    <property type="entry name" value="Tetratricopeptide repeat domain"/>
    <property type="match status" value="3"/>
</dbReference>
<dbReference type="Pfam" id="PF03704">
    <property type="entry name" value="BTAD"/>
    <property type="match status" value="1"/>
</dbReference>
<dbReference type="Proteomes" id="UP000482960">
    <property type="component" value="Unassembled WGS sequence"/>
</dbReference>
<dbReference type="PANTHER" id="PTHR35807:SF1">
    <property type="entry name" value="TRANSCRIPTIONAL REGULATOR REDD"/>
    <property type="match status" value="1"/>
</dbReference>
<dbReference type="CDD" id="cd15831">
    <property type="entry name" value="BTAD"/>
    <property type="match status" value="1"/>
</dbReference>
<evidence type="ECO:0000256" key="2">
    <source>
        <dbReference type="ARBA" id="ARBA00023015"/>
    </source>
</evidence>
<dbReference type="InterPro" id="IPR016032">
    <property type="entry name" value="Sig_transdc_resp-reg_C-effctor"/>
</dbReference>
<keyword evidence="2" id="KW-0805">Transcription regulation</keyword>
<sequence length="903" mass="99257">MPLGGPRMERTLVALLLNAGHAVTIEHLVDAVWPNPPATARHQIQDLVSRLRQILLDEGACASLISTQRAGYLLQADYDSIDAHTFDRLVASARQDAATRPDTAAAGLRQALSLWRGEPLAGIRGRRAEAAARAMQDRRLAVLQECLTLEMSLGRQYDAAAELYTLVARHPLRESLVAMLMQSLTATGRRGDALEAFRDLRKRLADELGVEPGPDIERLHHETLRYEAPLPLTSPMSLPLDTSGFTGRHVQLARLDALLDMTEPGATVPTILVLSGTAGVGKTTLAVHWARRVRGRFPDGQVYLNLRGFDPVGPPTEPAEALPVLLQMLRVPAAQIPATLQDQVDLYRGILAGRRLLIVLDNVRDPDQVRPLLPGEPGCTVVIASRNQLTSLVAIEGANPLPLDLLSTDEARELLIRRLGAARVAAEPDAVEDIIDRCARLPLALAIVAARAASHPGFALAALTSEPHSPGADLDAFDGGDHATQVRTVFSWSYQTLTPGAARLFRLLGLHPGPDIAPPAAASLAGTPPEQVRPLVAELARAHLVTEHIPGRFTFHDLLRLYAAELAHLHDGDTERRTATHRLLDHYLHTAHAAHHLMRPHREPVPVSPPQPGVIAESLANHGQALAWFTAEHAVLVAAIAHAGKVGFEAHTWQLALTLDEFFYRQGHWRAWVTTHRHALDAARRQAERSGQAHIHRSLANAHARLGQYHDAHIHFDQALDLFTELHDHTSQAHTLLGIAWLHARQHRRRQALDHARQALDLYRATGNQTGQANALNSVGWYHAQLGDHHQTLIHCEHALTLLQNCGDHLVEEAGTWDSLGYAHHHLGNYERAITCGQHAVDLYRKIGDRYNEADALTHLGDTHHATGNHHTAQTIWHQALTILTELQHPDAHQLHTKLDRTD</sequence>
<dbReference type="InterPro" id="IPR001867">
    <property type="entry name" value="OmpR/PhoB-type_DNA-bd"/>
</dbReference>
<reference evidence="7 8" key="2">
    <citation type="submission" date="2020-03" db="EMBL/GenBank/DDBJ databases">
        <authorList>
            <person name="Ichikawa N."/>
            <person name="Kimura A."/>
            <person name="Kitahashi Y."/>
            <person name="Uohara A."/>
        </authorList>
    </citation>
    <scope>NUCLEOTIDE SEQUENCE [LARGE SCALE GENOMIC DNA]</scope>
    <source>
        <strain evidence="7 8">NBRC 108638</strain>
    </source>
</reference>
<accession>A0A6V8LFS2</accession>
<keyword evidence="8" id="KW-1185">Reference proteome</keyword>
<dbReference type="Pfam" id="PF00931">
    <property type="entry name" value="NB-ARC"/>
    <property type="match status" value="1"/>
</dbReference>
<dbReference type="SUPFAM" id="SSF48452">
    <property type="entry name" value="TPR-like"/>
    <property type="match status" value="2"/>
</dbReference>
<dbReference type="AlphaFoldDB" id="A0A6V8LFS2"/>
<dbReference type="GO" id="GO:0043531">
    <property type="term" value="F:ADP binding"/>
    <property type="evidence" value="ECO:0007669"/>
    <property type="project" value="InterPro"/>
</dbReference>
<proteinExistence type="inferred from homology"/>
<feature type="DNA-binding region" description="OmpR/PhoB-type" evidence="5">
    <location>
        <begin position="1"/>
        <end position="76"/>
    </location>
</feature>
<dbReference type="Pfam" id="PF00486">
    <property type="entry name" value="Trans_reg_C"/>
    <property type="match status" value="1"/>
</dbReference>
<dbReference type="SMART" id="SM00862">
    <property type="entry name" value="Trans_reg_C"/>
    <property type="match status" value="1"/>
</dbReference>
<protein>
    <submittedName>
        <fullName evidence="7">SARP family transcriptional regulator</fullName>
    </submittedName>
</protein>
<dbReference type="SMART" id="SM01043">
    <property type="entry name" value="BTAD"/>
    <property type="match status" value="1"/>
</dbReference>
<dbReference type="PRINTS" id="PR00364">
    <property type="entry name" value="DISEASERSIST"/>
</dbReference>
<keyword evidence="4" id="KW-0804">Transcription</keyword>
<evidence type="ECO:0000313" key="8">
    <source>
        <dbReference type="Proteomes" id="UP000482960"/>
    </source>
</evidence>
<dbReference type="PANTHER" id="PTHR35807">
    <property type="entry name" value="TRANSCRIPTIONAL REGULATOR REDD-RELATED"/>
    <property type="match status" value="1"/>
</dbReference>
<dbReference type="PROSITE" id="PS51755">
    <property type="entry name" value="OMPR_PHOB"/>
    <property type="match status" value="1"/>
</dbReference>
<dbReference type="InterPro" id="IPR005158">
    <property type="entry name" value="BTAD"/>
</dbReference>
<evidence type="ECO:0000256" key="3">
    <source>
        <dbReference type="ARBA" id="ARBA00023125"/>
    </source>
</evidence>
<dbReference type="GO" id="GO:0000160">
    <property type="term" value="P:phosphorelay signal transduction system"/>
    <property type="evidence" value="ECO:0007669"/>
    <property type="project" value="InterPro"/>
</dbReference>
<dbReference type="InterPro" id="IPR011990">
    <property type="entry name" value="TPR-like_helical_dom_sf"/>
</dbReference>
<dbReference type="SUPFAM" id="SSF46894">
    <property type="entry name" value="C-terminal effector domain of the bipartite response regulators"/>
    <property type="match status" value="1"/>
</dbReference>
<name>A0A6V8LFS2_9ACTN</name>
<dbReference type="SMART" id="SM00028">
    <property type="entry name" value="TPR"/>
    <property type="match status" value="5"/>
</dbReference>
<evidence type="ECO:0000313" key="7">
    <source>
        <dbReference type="EMBL" id="GFJ93681.1"/>
    </source>
</evidence>
<dbReference type="GO" id="GO:0006355">
    <property type="term" value="P:regulation of DNA-templated transcription"/>
    <property type="evidence" value="ECO:0007669"/>
    <property type="project" value="InterPro"/>
</dbReference>
<dbReference type="Gene3D" id="1.10.10.10">
    <property type="entry name" value="Winged helix-like DNA-binding domain superfamily/Winged helix DNA-binding domain"/>
    <property type="match status" value="1"/>
</dbReference>
<evidence type="ECO:0000259" key="6">
    <source>
        <dbReference type="PROSITE" id="PS51755"/>
    </source>
</evidence>
<comment type="similarity">
    <text evidence="1">Belongs to the AfsR/DnrI/RedD regulatory family.</text>
</comment>
<feature type="domain" description="OmpR/PhoB-type" evidence="6">
    <location>
        <begin position="1"/>
        <end position="76"/>
    </location>
</feature>
<gene>
    <name evidence="7" type="ORF">Prum_073230</name>
</gene>
<dbReference type="Gene3D" id="3.40.50.300">
    <property type="entry name" value="P-loop containing nucleotide triphosphate hydrolases"/>
    <property type="match status" value="1"/>
</dbReference>
<reference evidence="7 8" key="1">
    <citation type="submission" date="2020-03" db="EMBL/GenBank/DDBJ databases">
        <title>Whole genome shotgun sequence of Phytohabitans rumicis NBRC 108638.</title>
        <authorList>
            <person name="Komaki H."/>
            <person name="Tamura T."/>
        </authorList>
    </citation>
    <scope>NUCLEOTIDE SEQUENCE [LARGE SCALE GENOMIC DNA]</scope>
    <source>
        <strain evidence="7 8">NBRC 108638</strain>
    </source>
</reference>
<comment type="caution">
    <text evidence="7">The sequence shown here is derived from an EMBL/GenBank/DDBJ whole genome shotgun (WGS) entry which is preliminary data.</text>
</comment>
<dbReference type="InterPro" id="IPR027417">
    <property type="entry name" value="P-loop_NTPase"/>
</dbReference>
<evidence type="ECO:0000256" key="1">
    <source>
        <dbReference type="ARBA" id="ARBA00005820"/>
    </source>
</evidence>
<organism evidence="7 8">
    <name type="scientific">Phytohabitans rumicis</name>
    <dbReference type="NCBI Taxonomy" id="1076125"/>
    <lineage>
        <taxon>Bacteria</taxon>
        <taxon>Bacillati</taxon>
        <taxon>Actinomycetota</taxon>
        <taxon>Actinomycetes</taxon>
        <taxon>Micromonosporales</taxon>
        <taxon>Micromonosporaceae</taxon>
    </lineage>
</organism>
<evidence type="ECO:0000256" key="5">
    <source>
        <dbReference type="PROSITE-ProRule" id="PRU01091"/>
    </source>
</evidence>
<dbReference type="InterPro" id="IPR051677">
    <property type="entry name" value="AfsR-DnrI-RedD_regulator"/>
</dbReference>
<keyword evidence="3 5" id="KW-0238">DNA-binding</keyword>